<feature type="compositionally biased region" description="Low complexity" evidence="2">
    <location>
        <begin position="249"/>
        <end position="261"/>
    </location>
</feature>
<dbReference type="KEGG" id="fcy:FRACYDRAFT_212205"/>
<feature type="region of interest" description="Disordered" evidence="2">
    <location>
        <begin position="598"/>
        <end position="630"/>
    </location>
</feature>
<feature type="compositionally biased region" description="Basic and acidic residues" evidence="2">
    <location>
        <begin position="262"/>
        <end position="280"/>
    </location>
</feature>
<reference evidence="3 4" key="1">
    <citation type="submission" date="2016-09" db="EMBL/GenBank/DDBJ databases">
        <title>Extensive genetic diversity and differential bi-allelic expression allows diatom success in the polar Southern Ocean.</title>
        <authorList>
            <consortium name="DOE Joint Genome Institute"/>
            <person name="Mock T."/>
            <person name="Otillar R.P."/>
            <person name="Strauss J."/>
            <person name="Dupont C."/>
            <person name="Frickenhaus S."/>
            <person name="Maumus F."/>
            <person name="Mcmullan M."/>
            <person name="Sanges R."/>
            <person name="Schmutz J."/>
            <person name="Toseland A."/>
            <person name="Valas R."/>
            <person name="Veluchamy A."/>
            <person name="Ward B.J."/>
            <person name="Allen A."/>
            <person name="Barry K."/>
            <person name="Falciatore A."/>
            <person name="Ferrante M."/>
            <person name="Fortunato A.E."/>
            <person name="Gloeckner G."/>
            <person name="Gruber A."/>
            <person name="Hipkin R."/>
            <person name="Janech M."/>
            <person name="Kroth P."/>
            <person name="Leese F."/>
            <person name="Lindquist E."/>
            <person name="Lyon B.R."/>
            <person name="Martin J."/>
            <person name="Mayer C."/>
            <person name="Parker M."/>
            <person name="Quesneville H."/>
            <person name="Raymond J."/>
            <person name="Uhlig C."/>
            <person name="Valentin K.U."/>
            <person name="Worden A.Z."/>
            <person name="Armbrust E.V."/>
            <person name="Bowler C."/>
            <person name="Green B."/>
            <person name="Moulton V."/>
            <person name="Van Oosterhout C."/>
            <person name="Grigoriev I."/>
        </authorList>
    </citation>
    <scope>NUCLEOTIDE SEQUENCE [LARGE SCALE GENOMIC DNA]</scope>
    <source>
        <strain evidence="3 4">CCMP1102</strain>
    </source>
</reference>
<feature type="compositionally biased region" description="Low complexity" evidence="2">
    <location>
        <begin position="457"/>
        <end position="469"/>
    </location>
</feature>
<feature type="region of interest" description="Disordered" evidence="2">
    <location>
        <begin position="530"/>
        <end position="557"/>
    </location>
</feature>
<sequence>MNSSSPLVPNTPQDIILPSPNHTQQQQQQHLHPNNNHPNHNHHHHHQGQLVVTPASEEFIDPDNDFTYVNITETDADDDDILFEGEDLTLQQDQTRGDVLAILISGMQHGESDTLLNGTESANELAIQASEAKKQGDLPSALDYHTQAAKLYKDNAMLIRDRNPPLASSLLLLSQTQAKSAIALKGIVKLNPIELRRIFPPSSRECVDANASAANTQEERLRAAVRGALSSRHPHEADISDSQFLGKASTGRTGRPSTTGRIENKAIQRNNINDDTRNDNEGTLLTEEQDYSENSTNPVDEMMELERELKDMDMALELGSSISSLDVRMQSRMKSSMVGESFMVVPPGSISYMSSSSMWTSGPPALNNTRQTTVSANNQQGIRARANRVQNKLEATTTPAIRPPNHQLPIVNAQTTSSKNTAGLESSWWGNASSTSNILTSSVMSLGGGRAGTEGVSSADASSNQSSSANTKQIMRLMDSLKTLGDENAVLLREVEELEVARSEAKTVRATMKRFKAEYGKRFSSLKRALEKSREDGKNSTNSPVTTSDFMKNVTVSDQLQRQEQLIRKLTTDLKKEKEESKKKDSALRKYESFYREVKARSAQKAAQRQTQQQRQGTKTRNISSPSTQR</sequence>
<organism evidence="3 4">
    <name type="scientific">Fragilariopsis cylindrus CCMP1102</name>
    <dbReference type="NCBI Taxonomy" id="635003"/>
    <lineage>
        <taxon>Eukaryota</taxon>
        <taxon>Sar</taxon>
        <taxon>Stramenopiles</taxon>
        <taxon>Ochrophyta</taxon>
        <taxon>Bacillariophyta</taxon>
        <taxon>Bacillariophyceae</taxon>
        <taxon>Bacillariophycidae</taxon>
        <taxon>Bacillariales</taxon>
        <taxon>Bacillariaceae</taxon>
        <taxon>Fragilariopsis</taxon>
    </lineage>
</organism>
<evidence type="ECO:0000313" key="3">
    <source>
        <dbReference type="EMBL" id="OEU09502.1"/>
    </source>
</evidence>
<dbReference type="EMBL" id="KV784375">
    <property type="protein sequence ID" value="OEU09502.1"/>
    <property type="molecule type" value="Genomic_DNA"/>
</dbReference>
<feature type="compositionally biased region" description="Low complexity" evidence="2">
    <location>
        <begin position="20"/>
        <end position="38"/>
    </location>
</feature>
<feature type="region of interest" description="Disordered" evidence="2">
    <location>
        <begin position="447"/>
        <end position="470"/>
    </location>
</feature>
<feature type="compositionally biased region" description="Low complexity" evidence="2">
    <location>
        <begin position="601"/>
        <end position="621"/>
    </location>
</feature>
<feature type="region of interest" description="Disordered" evidence="2">
    <location>
        <begin position="230"/>
        <end position="297"/>
    </location>
</feature>
<gene>
    <name evidence="3" type="ORF">FRACYDRAFT_212205</name>
</gene>
<dbReference type="AlphaFoldDB" id="A0A1E7EUC6"/>
<name>A0A1E7EUC6_9STRA</name>
<feature type="coiled-coil region" evidence="1">
    <location>
        <begin position="481"/>
        <end position="518"/>
    </location>
</feature>
<evidence type="ECO:0000313" key="4">
    <source>
        <dbReference type="Proteomes" id="UP000095751"/>
    </source>
</evidence>
<feature type="region of interest" description="Disordered" evidence="2">
    <location>
        <begin position="1"/>
        <end position="50"/>
    </location>
</feature>
<dbReference type="OrthoDB" id="46925at2759"/>
<protein>
    <submittedName>
        <fullName evidence="3">Uncharacterized protein</fullName>
    </submittedName>
</protein>
<proteinExistence type="predicted"/>
<evidence type="ECO:0000256" key="2">
    <source>
        <dbReference type="SAM" id="MobiDB-lite"/>
    </source>
</evidence>
<keyword evidence="4" id="KW-1185">Reference proteome</keyword>
<feature type="compositionally biased region" description="Polar residues" evidence="2">
    <location>
        <begin position="539"/>
        <end position="557"/>
    </location>
</feature>
<feature type="compositionally biased region" description="Polar residues" evidence="2">
    <location>
        <begin position="1"/>
        <end position="13"/>
    </location>
</feature>
<evidence type="ECO:0000256" key="1">
    <source>
        <dbReference type="SAM" id="Coils"/>
    </source>
</evidence>
<dbReference type="InParanoid" id="A0A1E7EUC6"/>
<dbReference type="Proteomes" id="UP000095751">
    <property type="component" value="Unassembled WGS sequence"/>
</dbReference>
<keyword evidence="1" id="KW-0175">Coiled coil</keyword>
<accession>A0A1E7EUC6</accession>